<dbReference type="InterPro" id="IPR011009">
    <property type="entry name" value="Kinase-like_dom_sf"/>
</dbReference>
<dbReference type="Proteomes" id="UP000250321">
    <property type="component" value="Unassembled WGS sequence"/>
</dbReference>
<evidence type="ECO:0000256" key="10">
    <source>
        <dbReference type="ARBA" id="ARBA00022729"/>
    </source>
</evidence>
<dbReference type="STRING" id="2094558.A0A314Z482"/>
<keyword evidence="13 25" id="KW-0418">Kinase</keyword>
<protein>
    <recommendedName>
        <fullName evidence="4">non-specific serine/threonine protein kinase</fullName>
        <ecNumber evidence="4">2.7.11.1</ecNumber>
    </recommendedName>
</protein>
<evidence type="ECO:0000256" key="18">
    <source>
        <dbReference type="ARBA" id="ARBA00023180"/>
    </source>
</evidence>
<evidence type="ECO:0000256" key="13">
    <source>
        <dbReference type="ARBA" id="ARBA00022777"/>
    </source>
</evidence>
<evidence type="ECO:0000256" key="2">
    <source>
        <dbReference type="ARBA" id="ARBA00008684"/>
    </source>
</evidence>
<dbReference type="SUPFAM" id="SSF52058">
    <property type="entry name" value="L domain-like"/>
    <property type="match status" value="2"/>
</dbReference>
<keyword evidence="10" id="KW-0732">Signal</keyword>
<keyword evidence="9 23" id="KW-0812">Transmembrane</keyword>
<dbReference type="Pfam" id="PF00069">
    <property type="entry name" value="Pkinase"/>
    <property type="match status" value="1"/>
</dbReference>
<keyword evidence="8" id="KW-0808">Transferase</keyword>
<dbReference type="InterPro" id="IPR017441">
    <property type="entry name" value="Protein_kinase_ATP_BS"/>
</dbReference>
<evidence type="ECO:0000256" key="6">
    <source>
        <dbReference type="ARBA" id="ARBA00022527"/>
    </source>
</evidence>
<dbReference type="InterPro" id="IPR001611">
    <property type="entry name" value="Leu-rich_rpt"/>
</dbReference>
<dbReference type="FunFam" id="3.30.200.20:FF:000260">
    <property type="entry name" value="LRR receptor-like serine/threonine-protein kinase RPK2"/>
    <property type="match status" value="1"/>
</dbReference>
<dbReference type="OrthoDB" id="1896041at2759"/>
<keyword evidence="6" id="KW-0723">Serine/threonine-protein kinase</keyword>
<dbReference type="EC" id="2.7.11.1" evidence="4"/>
<dbReference type="GO" id="GO:0005886">
    <property type="term" value="C:plasma membrane"/>
    <property type="evidence" value="ECO:0007669"/>
    <property type="project" value="UniProtKB-SubCell"/>
</dbReference>
<feature type="compositionally biased region" description="Low complexity" evidence="22">
    <location>
        <begin position="28"/>
        <end position="51"/>
    </location>
</feature>
<name>A0A314Z482_PRUYE</name>
<dbReference type="SMART" id="SM00369">
    <property type="entry name" value="LRR_TYP"/>
    <property type="match status" value="5"/>
</dbReference>
<feature type="binding site" evidence="21">
    <location>
        <position position="1169"/>
    </location>
    <ligand>
        <name>ATP</name>
        <dbReference type="ChEBI" id="CHEBI:30616"/>
    </ligand>
</feature>
<evidence type="ECO:0000256" key="12">
    <source>
        <dbReference type="ARBA" id="ARBA00022741"/>
    </source>
</evidence>
<sequence length="1322" mass="143993">MDDVQKNDDSKHLKVHFESDVVNYRRNSSFPSSSSSSSSSTSSSPRSSLESDVNGSLEITQQGPESQGPPPLPEASSSQTLTWSLQSGSSGQASQLQTMGRPAGYDPSRIPTSIFASKPSTGMDWSVASNESLFSLHVGNNSFSREQFSMLYKSGELTYPDEFFYIPTPLPTVTEAETVEMKIHNVEKETVENKDPNVEKKSVENTSANVDKEKVESTSVKVEMDSVETEEAADESEKTDLSDIPSDHGRNKAPLIVEIRGSATSYRSDDSNHSTKSFQFPLLAGHEAGRHSPAQMTSVKQQPEQHTQQEMHKQEEEPEKSDTPETPLKATAPSSSWFSLFYCCTIRKTVPKGKGYGIWHHPHLLLLQRWLNCKPGCKRNEDTHLAVIVQEMGFSPSSSSVTKEQFFRKPTSPVLVPKLVLLLWVFCSSLNGVVFADSDTDASVLLQLKNSVSDPSGLLSSWNYSVNSGHCSWFGVFCNSNSQVVALNITGNGGGGEGGSKTIACLDFAQFPLYGFGIRRSCLGSRGRLSGKLPSVIGKLTELRVLSLPFNGLDGEIPSEVLGLKNLEVLDLEGNSITGSLPFQLNPNLRVLNLGFNMIEGFIGRLKAVYLSYNSLSGDVPSEIGDNCGKLEHLDLAGNFLVDKIPSSLGNCSQLRTLMLYSNMLEEGIPAELGRLQALEVLDVSRNSLSSSLPRELGNCSELSVLVLSSMFNPLPRVNDTVVDSLLEQLNSMNDDFNYFQGAMPVEITTLPKLRILWAPRASIEGNFPSNWGGCEYLEMINLAQNFFTGEIPSGLSRCRKLQFFDVSSNRLNGELVQDLQVPCMVMFDVSGNILSGSIPEYFNSTCAPVSPLKDFSFKDGDPSLPYVAFFASKTQVGNPLQLYGEDDGLTVLHNFGHNNFTGTLPSLPIAHERLGKQTLYAFLVGENKLTGTFPGSLFGKCEGLDSLVVNIPTSLGQIRDLRYLSLSGNNLTGTIPSSLGQLYSLEVLELSSNYLTGEIPKDLVNLGNLTVLLLDKNNLSGQIPSGLANVTALSSFNVSFNNFSGSLPSNNNLMKCNAAIGNPYIHSCPMFSLTQPSSDSQGRDGDSQPYAASPEGVPASRSGNFNSIEIASITSASAIVSVLLALVVLFLYTRKWNANFNASNCIGNGGFGATYKAEISPGSLVAIKRLSVGRFQGVQQFHAEIKTLGRLRHPNLVTLLGYHASDTEMFLIYNYLAGGNLEKFIKERSTRAVDWRILHKIALDIARALAYLHDQCVPRVLHRDVKPSNILLDDDFNAYLSDFGLARLLGTSETHATTGVAGTFGICCPRICDDLPCFRQG</sequence>
<evidence type="ECO:0000259" key="24">
    <source>
        <dbReference type="PROSITE" id="PS50011"/>
    </source>
</evidence>
<organism evidence="25 26">
    <name type="scientific">Prunus yedoensis var. nudiflora</name>
    <dbReference type="NCBI Taxonomy" id="2094558"/>
    <lineage>
        <taxon>Eukaryota</taxon>
        <taxon>Viridiplantae</taxon>
        <taxon>Streptophyta</taxon>
        <taxon>Embryophyta</taxon>
        <taxon>Tracheophyta</taxon>
        <taxon>Spermatophyta</taxon>
        <taxon>Magnoliopsida</taxon>
        <taxon>eudicotyledons</taxon>
        <taxon>Gunneridae</taxon>
        <taxon>Pentapetalae</taxon>
        <taxon>rosids</taxon>
        <taxon>fabids</taxon>
        <taxon>Rosales</taxon>
        <taxon>Rosaceae</taxon>
        <taxon>Amygdaloideae</taxon>
        <taxon>Amygdaleae</taxon>
        <taxon>Prunus</taxon>
    </lineage>
</organism>
<evidence type="ECO:0000256" key="15">
    <source>
        <dbReference type="ARBA" id="ARBA00022989"/>
    </source>
</evidence>
<dbReference type="Gene3D" id="3.30.200.20">
    <property type="entry name" value="Phosphorylase Kinase, domain 1"/>
    <property type="match status" value="1"/>
</dbReference>
<accession>A0A314Z482</accession>
<reference evidence="25 26" key="1">
    <citation type="submission" date="2018-02" db="EMBL/GenBank/DDBJ databases">
        <title>Draft genome of wild Prunus yedoensis var. nudiflora.</title>
        <authorList>
            <person name="Baek S."/>
            <person name="Kim J.-H."/>
            <person name="Choi K."/>
            <person name="Kim G.-B."/>
            <person name="Cho A."/>
            <person name="Jang H."/>
            <person name="Shin C.-H."/>
            <person name="Yu H.-J."/>
            <person name="Mun J.-H."/>
        </authorList>
    </citation>
    <scope>NUCLEOTIDE SEQUENCE [LARGE SCALE GENOMIC DNA]</scope>
    <source>
        <strain evidence="26">cv. Jeju island</strain>
        <tissue evidence="25">Leaf</tissue>
    </source>
</reference>
<gene>
    <name evidence="25" type="ORF">Pyn_31981</name>
</gene>
<feature type="compositionally biased region" description="Basic and acidic residues" evidence="22">
    <location>
        <begin position="1"/>
        <end position="19"/>
    </location>
</feature>
<evidence type="ECO:0000256" key="11">
    <source>
        <dbReference type="ARBA" id="ARBA00022737"/>
    </source>
</evidence>
<evidence type="ECO:0000256" key="1">
    <source>
        <dbReference type="ARBA" id="ARBA00004251"/>
    </source>
</evidence>
<feature type="compositionally biased region" description="Basic and acidic residues" evidence="22">
    <location>
        <begin position="190"/>
        <end position="203"/>
    </location>
</feature>
<evidence type="ECO:0000256" key="19">
    <source>
        <dbReference type="ARBA" id="ARBA00047899"/>
    </source>
</evidence>
<dbReference type="InterPro" id="IPR013210">
    <property type="entry name" value="LRR_N_plant-typ"/>
</dbReference>
<dbReference type="Pfam" id="PF13855">
    <property type="entry name" value="LRR_8"/>
    <property type="match status" value="1"/>
</dbReference>
<feature type="compositionally biased region" description="Basic and acidic residues" evidence="22">
    <location>
        <begin position="307"/>
        <end position="323"/>
    </location>
</feature>
<evidence type="ECO:0000313" key="25">
    <source>
        <dbReference type="EMBL" id="PQQ13393.1"/>
    </source>
</evidence>
<dbReference type="GO" id="GO:0004674">
    <property type="term" value="F:protein serine/threonine kinase activity"/>
    <property type="evidence" value="ECO:0007669"/>
    <property type="project" value="UniProtKB-KW"/>
</dbReference>
<dbReference type="EMBL" id="PJQY01000301">
    <property type="protein sequence ID" value="PQQ13393.1"/>
    <property type="molecule type" value="Genomic_DNA"/>
</dbReference>
<evidence type="ECO:0000256" key="22">
    <source>
        <dbReference type="SAM" id="MobiDB-lite"/>
    </source>
</evidence>
<keyword evidence="7" id="KW-0433">Leucine-rich repeat</keyword>
<feature type="compositionally biased region" description="Polar residues" evidence="22">
    <location>
        <begin position="53"/>
        <end position="65"/>
    </location>
</feature>
<evidence type="ECO:0000256" key="14">
    <source>
        <dbReference type="ARBA" id="ARBA00022840"/>
    </source>
</evidence>
<dbReference type="FunFam" id="1.10.510.10:FF:001023">
    <property type="entry name" value="Os07g0541700 protein"/>
    <property type="match status" value="1"/>
</dbReference>
<keyword evidence="17 25" id="KW-0675">Receptor</keyword>
<dbReference type="InterPro" id="IPR000719">
    <property type="entry name" value="Prot_kinase_dom"/>
</dbReference>
<feature type="compositionally biased region" description="Polar residues" evidence="22">
    <location>
        <begin position="294"/>
        <end position="306"/>
    </location>
</feature>
<dbReference type="FunFam" id="3.80.10.10:FF:000111">
    <property type="entry name" value="LRR receptor-like serine/threonine-protein kinase ERECTA"/>
    <property type="match status" value="1"/>
</dbReference>
<dbReference type="Pfam" id="PF00560">
    <property type="entry name" value="LRR_1"/>
    <property type="match status" value="3"/>
</dbReference>
<feature type="region of interest" description="Disordered" evidence="22">
    <location>
        <begin position="1076"/>
        <end position="1099"/>
    </location>
</feature>
<evidence type="ECO:0000256" key="8">
    <source>
        <dbReference type="ARBA" id="ARBA00022679"/>
    </source>
</evidence>
<keyword evidence="18" id="KW-0325">Glycoprotein</keyword>
<dbReference type="Pfam" id="PF08263">
    <property type="entry name" value="LRRNT_2"/>
    <property type="match status" value="1"/>
</dbReference>
<keyword evidence="26" id="KW-1185">Reference proteome</keyword>
<keyword evidence="12 21" id="KW-0547">Nucleotide-binding</keyword>
<dbReference type="PROSITE" id="PS50011">
    <property type="entry name" value="PROTEIN_KINASE_DOM"/>
    <property type="match status" value="1"/>
</dbReference>
<keyword evidence="15 23" id="KW-1133">Transmembrane helix</keyword>
<comment type="similarity">
    <text evidence="3">Belongs to the RLP family.</text>
</comment>
<evidence type="ECO:0000256" key="20">
    <source>
        <dbReference type="ARBA" id="ARBA00048679"/>
    </source>
</evidence>
<dbReference type="Gene3D" id="3.80.10.10">
    <property type="entry name" value="Ribonuclease Inhibitor"/>
    <property type="match status" value="4"/>
</dbReference>
<comment type="catalytic activity">
    <reaction evidence="20">
        <text>L-seryl-[protein] + ATP = O-phospho-L-seryl-[protein] + ADP + H(+)</text>
        <dbReference type="Rhea" id="RHEA:17989"/>
        <dbReference type="Rhea" id="RHEA-COMP:9863"/>
        <dbReference type="Rhea" id="RHEA-COMP:11604"/>
        <dbReference type="ChEBI" id="CHEBI:15378"/>
        <dbReference type="ChEBI" id="CHEBI:29999"/>
        <dbReference type="ChEBI" id="CHEBI:30616"/>
        <dbReference type="ChEBI" id="CHEBI:83421"/>
        <dbReference type="ChEBI" id="CHEBI:456216"/>
        <dbReference type="EC" id="2.7.11.1"/>
    </reaction>
</comment>
<evidence type="ECO:0000256" key="7">
    <source>
        <dbReference type="ARBA" id="ARBA00022614"/>
    </source>
</evidence>
<keyword evidence="5" id="KW-1003">Cell membrane</keyword>
<comment type="similarity">
    <text evidence="2">Belongs to the protein kinase superfamily. Ser/Thr protein kinase family.</text>
</comment>
<feature type="compositionally biased region" description="Basic and acidic residues" evidence="22">
    <location>
        <begin position="235"/>
        <end position="250"/>
    </location>
</feature>
<feature type="compositionally biased region" description="Low complexity" evidence="22">
    <location>
        <begin position="76"/>
        <end position="97"/>
    </location>
</feature>
<dbReference type="PANTHER" id="PTHR48005">
    <property type="entry name" value="LEUCINE RICH REPEAT KINASE 2"/>
    <property type="match status" value="1"/>
</dbReference>
<comment type="caution">
    <text evidence="25">The sequence shown here is derived from an EMBL/GenBank/DDBJ whole genome shotgun (WGS) entry which is preliminary data.</text>
</comment>
<dbReference type="Gene3D" id="1.10.510.10">
    <property type="entry name" value="Transferase(Phosphotransferase) domain 1"/>
    <property type="match status" value="1"/>
</dbReference>
<feature type="region of interest" description="Disordered" evidence="22">
    <location>
        <begin position="1"/>
        <end position="111"/>
    </location>
</feature>
<comment type="catalytic activity">
    <reaction evidence="19">
        <text>L-threonyl-[protein] + ATP = O-phospho-L-threonyl-[protein] + ADP + H(+)</text>
        <dbReference type="Rhea" id="RHEA:46608"/>
        <dbReference type="Rhea" id="RHEA-COMP:11060"/>
        <dbReference type="Rhea" id="RHEA-COMP:11605"/>
        <dbReference type="ChEBI" id="CHEBI:15378"/>
        <dbReference type="ChEBI" id="CHEBI:30013"/>
        <dbReference type="ChEBI" id="CHEBI:30616"/>
        <dbReference type="ChEBI" id="CHEBI:61977"/>
        <dbReference type="ChEBI" id="CHEBI:456216"/>
        <dbReference type="EC" id="2.7.11.1"/>
    </reaction>
</comment>
<dbReference type="PROSITE" id="PS00107">
    <property type="entry name" value="PROTEIN_KINASE_ATP"/>
    <property type="match status" value="1"/>
</dbReference>
<dbReference type="InterPro" id="IPR032675">
    <property type="entry name" value="LRR_dom_sf"/>
</dbReference>
<dbReference type="PROSITE" id="PS00108">
    <property type="entry name" value="PROTEIN_KINASE_ST"/>
    <property type="match status" value="1"/>
</dbReference>
<feature type="region of interest" description="Disordered" evidence="22">
    <location>
        <begin position="289"/>
        <end position="331"/>
    </location>
</feature>
<dbReference type="FunFam" id="3.80.10.10:FF:000095">
    <property type="entry name" value="LRR receptor-like serine/threonine-protein kinase GSO1"/>
    <property type="match status" value="1"/>
</dbReference>
<evidence type="ECO:0000256" key="9">
    <source>
        <dbReference type="ARBA" id="ARBA00022692"/>
    </source>
</evidence>
<evidence type="ECO:0000256" key="21">
    <source>
        <dbReference type="PROSITE-ProRule" id="PRU10141"/>
    </source>
</evidence>
<dbReference type="SUPFAM" id="SSF56112">
    <property type="entry name" value="Protein kinase-like (PK-like)"/>
    <property type="match status" value="1"/>
</dbReference>
<feature type="compositionally biased region" description="Acidic residues" evidence="22">
    <location>
        <begin position="225"/>
        <end position="234"/>
    </location>
</feature>
<dbReference type="InterPro" id="IPR008271">
    <property type="entry name" value="Ser/Thr_kinase_AS"/>
</dbReference>
<dbReference type="GO" id="GO:0005524">
    <property type="term" value="F:ATP binding"/>
    <property type="evidence" value="ECO:0007669"/>
    <property type="project" value="UniProtKB-UniRule"/>
</dbReference>
<feature type="domain" description="Protein kinase" evidence="24">
    <location>
        <begin position="1141"/>
        <end position="1322"/>
    </location>
</feature>
<evidence type="ECO:0000256" key="5">
    <source>
        <dbReference type="ARBA" id="ARBA00022475"/>
    </source>
</evidence>
<evidence type="ECO:0000256" key="4">
    <source>
        <dbReference type="ARBA" id="ARBA00012513"/>
    </source>
</evidence>
<feature type="region of interest" description="Disordered" evidence="22">
    <location>
        <begin position="190"/>
        <end position="253"/>
    </location>
</feature>
<comment type="subcellular location">
    <subcellularLocation>
        <location evidence="1">Cell membrane</location>
        <topology evidence="1">Single-pass type I membrane protein</topology>
    </subcellularLocation>
</comment>
<keyword evidence="11" id="KW-0677">Repeat</keyword>
<evidence type="ECO:0000256" key="17">
    <source>
        <dbReference type="ARBA" id="ARBA00023170"/>
    </source>
</evidence>
<dbReference type="FunFam" id="3.80.10.10:FF:000041">
    <property type="entry name" value="LRR receptor-like serine/threonine-protein kinase ERECTA"/>
    <property type="match status" value="1"/>
</dbReference>
<dbReference type="SMART" id="SM00220">
    <property type="entry name" value="S_TKc"/>
    <property type="match status" value="1"/>
</dbReference>
<dbReference type="InterPro" id="IPR003591">
    <property type="entry name" value="Leu-rich_rpt_typical-subtyp"/>
</dbReference>
<keyword evidence="16 23" id="KW-0472">Membrane</keyword>
<dbReference type="PANTHER" id="PTHR48005:SF41">
    <property type="entry name" value="PROTEIN KINASE DOMAIN-CONTAINING PROTEIN"/>
    <property type="match status" value="1"/>
</dbReference>
<evidence type="ECO:0000256" key="23">
    <source>
        <dbReference type="SAM" id="Phobius"/>
    </source>
</evidence>
<keyword evidence="14 21" id="KW-0067">ATP-binding</keyword>
<dbReference type="GO" id="GO:0006950">
    <property type="term" value="P:response to stress"/>
    <property type="evidence" value="ECO:0007669"/>
    <property type="project" value="UniProtKB-ARBA"/>
</dbReference>
<proteinExistence type="inferred from homology"/>
<feature type="transmembrane region" description="Helical" evidence="23">
    <location>
        <begin position="1111"/>
        <end position="1133"/>
    </location>
</feature>
<dbReference type="InterPro" id="IPR051420">
    <property type="entry name" value="Ser_Thr_Kinases_DiverseReg"/>
</dbReference>
<evidence type="ECO:0000256" key="16">
    <source>
        <dbReference type="ARBA" id="ARBA00023136"/>
    </source>
</evidence>
<evidence type="ECO:0000313" key="26">
    <source>
        <dbReference type="Proteomes" id="UP000250321"/>
    </source>
</evidence>
<evidence type="ECO:0000256" key="3">
    <source>
        <dbReference type="ARBA" id="ARBA00009592"/>
    </source>
</evidence>